<protein>
    <submittedName>
        <fullName evidence="2">Shikimate dehydrogenase</fullName>
        <ecNumber evidence="2">1.1.1.25</ecNumber>
    </submittedName>
</protein>
<dbReference type="OrthoDB" id="9792692at2"/>
<sequence>MVNIVDRNTTLCVSLAARPSNHGVRFHNWLYAELGLNFLYKAVAPSEITAAVAGIRGLNIRGAGVSMPFKEEVIPLLDRLDPSAQRLQAVNTIVNDGELLTGYNTDYMAVRRLLKRSSATAETSVAVRGSGGMARAVVAALTDHGMRGTVVARNHTTGCRLASDFGWEFSAQVPQGVQMLVNVTPLGMRGADEDELAFSVEQIHDADIVMDCVAYPVRTPLVKAAEKLNREIIDGGEIIALQAAEQFALYTGVVPTREQVAAAEEYAQRDES</sequence>
<dbReference type="STRING" id="1431546.CAQU_04870"/>
<dbReference type="InterPro" id="IPR046346">
    <property type="entry name" value="Aminoacid_DH-like_N_sf"/>
</dbReference>
<keyword evidence="3" id="KW-1185">Reference proteome</keyword>
<dbReference type="InterPro" id="IPR013708">
    <property type="entry name" value="Shikimate_DH-bd_N"/>
</dbReference>
<dbReference type="InterPro" id="IPR022893">
    <property type="entry name" value="Shikimate_DH_fam"/>
</dbReference>
<dbReference type="RefSeq" id="WP_075725675.1">
    <property type="nucleotide sequence ID" value="NZ_CP009245.1"/>
</dbReference>
<dbReference type="CDD" id="cd01065">
    <property type="entry name" value="NAD_bind_Shikimate_DH"/>
    <property type="match status" value="1"/>
</dbReference>
<dbReference type="SUPFAM" id="SSF53223">
    <property type="entry name" value="Aminoacid dehydrogenase-like, N-terminal domain"/>
    <property type="match status" value="1"/>
</dbReference>
<dbReference type="GO" id="GO:0009423">
    <property type="term" value="P:chorismate biosynthetic process"/>
    <property type="evidence" value="ECO:0007669"/>
    <property type="project" value="TreeGrafter"/>
</dbReference>
<accession>A0A1L7CFE5</accession>
<name>A0A1L7CFE5_9CORY</name>
<dbReference type="GO" id="GO:0019632">
    <property type="term" value="P:shikimate metabolic process"/>
    <property type="evidence" value="ECO:0007669"/>
    <property type="project" value="TreeGrafter"/>
</dbReference>
<dbReference type="AlphaFoldDB" id="A0A1L7CFE5"/>
<proteinExistence type="predicted"/>
<dbReference type="Pfam" id="PF08501">
    <property type="entry name" value="Shikimate_dh_N"/>
    <property type="match status" value="1"/>
</dbReference>
<dbReference type="GO" id="GO:0050661">
    <property type="term" value="F:NADP binding"/>
    <property type="evidence" value="ECO:0007669"/>
    <property type="project" value="TreeGrafter"/>
</dbReference>
<evidence type="ECO:0000259" key="1">
    <source>
        <dbReference type="Pfam" id="PF08501"/>
    </source>
</evidence>
<dbReference type="PANTHER" id="PTHR21089:SF9">
    <property type="entry name" value="SHIKIMATE DEHYDROGENASE-LIKE PROTEIN HI_0607"/>
    <property type="match status" value="1"/>
</dbReference>
<dbReference type="KEGG" id="caqu:CAQU_04870"/>
<gene>
    <name evidence="2" type="ORF">CAQU_04870</name>
</gene>
<dbReference type="EC" id="1.1.1.25" evidence="2"/>
<keyword evidence="2" id="KW-0560">Oxidoreductase</keyword>
<dbReference type="GO" id="GO:0005829">
    <property type="term" value="C:cytosol"/>
    <property type="evidence" value="ECO:0007669"/>
    <property type="project" value="TreeGrafter"/>
</dbReference>
<dbReference type="InterPro" id="IPR036291">
    <property type="entry name" value="NAD(P)-bd_dom_sf"/>
</dbReference>
<dbReference type="NCBIfam" id="NF009202">
    <property type="entry name" value="PRK12550.1"/>
    <property type="match status" value="1"/>
</dbReference>
<evidence type="ECO:0000313" key="2">
    <source>
        <dbReference type="EMBL" id="APT84503.1"/>
    </source>
</evidence>
<dbReference type="EMBL" id="CP009245">
    <property type="protein sequence ID" value="APT84503.1"/>
    <property type="molecule type" value="Genomic_DNA"/>
</dbReference>
<dbReference type="Gene3D" id="3.40.50.10860">
    <property type="entry name" value="Leucine Dehydrogenase, chain A, domain 1"/>
    <property type="match status" value="1"/>
</dbReference>
<dbReference type="GO" id="GO:0004764">
    <property type="term" value="F:shikimate 3-dehydrogenase (NADP+) activity"/>
    <property type="evidence" value="ECO:0007669"/>
    <property type="project" value="UniProtKB-EC"/>
</dbReference>
<organism evidence="2 3">
    <name type="scientific">Corynebacterium aquilae DSM 44791</name>
    <dbReference type="NCBI Taxonomy" id="1431546"/>
    <lineage>
        <taxon>Bacteria</taxon>
        <taxon>Bacillati</taxon>
        <taxon>Actinomycetota</taxon>
        <taxon>Actinomycetes</taxon>
        <taxon>Mycobacteriales</taxon>
        <taxon>Corynebacteriaceae</taxon>
        <taxon>Corynebacterium</taxon>
    </lineage>
</organism>
<dbReference type="SUPFAM" id="SSF51735">
    <property type="entry name" value="NAD(P)-binding Rossmann-fold domains"/>
    <property type="match status" value="1"/>
</dbReference>
<dbReference type="PANTHER" id="PTHR21089">
    <property type="entry name" value="SHIKIMATE DEHYDROGENASE"/>
    <property type="match status" value="1"/>
</dbReference>
<reference evidence="2 3" key="1">
    <citation type="submission" date="2014-08" db="EMBL/GenBank/DDBJ databases">
        <title>Complete genome sequence of Corynebacterium aquilae S-613T(T) (=DSM 44791(T)), isolated from the choana of a healthy golden eagle.</title>
        <authorList>
            <person name="Ruckert C."/>
            <person name="Albersmeier A."/>
            <person name="Winkler A."/>
            <person name="Kalinowski J."/>
        </authorList>
    </citation>
    <scope>NUCLEOTIDE SEQUENCE [LARGE SCALE GENOMIC DNA]</scope>
    <source>
        <strain evidence="2 3">S-613</strain>
    </source>
</reference>
<dbReference type="Gene3D" id="3.40.50.720">
    <property type="entry name" value="NAD(P)-binding Rossmann-like Domain"/>
    <property type="match status" value="1"/>
</dbReference>
<feature type="domain" description="Shikimate dehydrogenase substrate binding N-terminal" evidence="1">
    <location>
        <begin position="26"/>
        <end position="93"/>
    </location>
</feature>
<dbReference type="Proteomes" id="UP000185478">
    <property type="component" value="Chromosome"/>
</dbReference>
<evidence type="ECO:0000313" key="3">
    <source>
        <dbReference type="Proteomes" id="UP000185478"/>
    </source>
</evidence>